<evidence type="ECO:0000256" key="1">
    <source>
        <dbReference type="SAM" id="Coils"/>
    </source>
</evidence>
<dbReference type="EMBL" id="JAGDFM010000288">
    <property type="protein sequence ID" value="KAG7380553.1"/>
    <property type="molecule type" value="Genomic_DNA"/>
</dbReference>
<keyword evidence="1" id="KW-0175">Coiled coil</keyword>
<organism evidence="3 4">
    <name type="scientific">Phytophthora pseudosyringae</name>
    <dbReference type="NCBI Taxonomy" id="221518"/>
    <lineage>
        <taxon>Eukaryota</taxon>
        <taxon>Sar</taxon>
        <taxon>Stramenopiles</taxon>
        <taxon>Oomycota</taxon>
        <taxon>Peronosporomycetes</taxon>
        <taxon>Peronosporales</taxon>
        <taxon>Peronosporaceae</taxon>
        <taxon>Phytophthora</taxon>
    </lineage>
</organism>
<reference evidence="3" key="1">
    <citation type="submission" date="2021-02" db="EMBL/GenBank/DDBJ databases">
        <authorList>
            <person name="Palmer J.M."/>
        </authorList>
    </citation>
    <scope>NUCLEOTIDE SEQUENCE</scope>
    <source>
        <strain evidence="3">SCRP734</strain>
    </source>
</reference>
<feature type="region of interest" description="Disordered" evidence="2">
    <location>
        <begin position="255"/>
        <end position="279"/>
    </location>
</feature>
<keyword evidence="4" id="KW-1185">Reference proteome</keyword>
<evidence type="ECO:0000313" key="3">
    <source>
        <dbReference type="EMBL" id="KAG7380553.1"/>
    </source>
</evidence>
<name>A0A8T1VKC5_9STRA</name>
<proteinExistence type="predicted"/>
<feature type="coiled-coil region" evidence="1">
    <location>
        <begin position="14"/>
        <end position="48"/>
    </location>
</feature>
<gene>
    <name evidence="3" type="ORF">PHYPSEUDO_007063</name>
</gene>
<sequence length="279" mass="32314">MKEHQHLQTRERGIRSMEHTLEDELQRVAEKERNLDARIVEITRLEARLHKALLQQGRQLQKEPQEIETINPNNAPDDREVILGLREKKLAFSLAQVNAKEKHLQAKERALNDKEAELASFQAELERKDRDADVRLKMMEGELRAGCIKHMTSVDAAKLELEYRRTNLEEREASLVCRDRAATAQAVALEQFQRLLLQQHECSLMIQEDFLARGVYLHERITATTLGKSAYEQLPQDNAQGRRRQLATPEVQMTVLGNHSSQDQPQRLKRKGTLGRFFK</sequence>
<comment type="caution">
    <text evidence="3">The sequence shown here is derived from an EMBL/GenBank/DDBJ whole genome shotgun (WGS) entry which is preliminary data.</text>
</comment>
<accession>A0A8T1VKC5</accession>
<feature type="compositionally biased region" description="Basic residues" evidence="2">
    <location>
        <begin position="267"/>
        <end position="279"/>
    </location>
</feature>
<evidence type="ECO:0000256" key="2">
    <source>
        <dbReference type="SAM" id="MobiDB-lite"/>
    </source>
</evidence>
<dbReference type="OrthoDB" id="129702at2759"/>
<dbReference type="AlphaFoldDB" id="A0A8T1VKC5"/>
<protein>
    <submittedName>
        <fullName evidence="3">Uncharacterized protein</fullName>
    </submittedName>
</protein>
<evidence type="ECO:0000313" key="4">
    <source>
        <dbReference type="Proteomes" id="UP000694044"/>
    </source>
</evidence>
<dbReference type="Proteomes" id="UP000694044">
    <property type="component" value="Unassembled WGS sequence"/>
</dbReference>
<feature type="compositionally biased region" description="Polar residues" evidence="2">
    <location>
        <begin position="255"/>
        <end position="265"/>
    </location>
</feature>
<feature type="coiled-coil region" evidence="1">
    <location>
        <begin position="94"/>
        <end position="131"/>
    </location>
</feature>